<evidence type="ECO:0000256" key="5">
    <source>
        <dbReference type="ARBA" id="ARBA00022512"/>
    </source>
</evidence>
<evidence type="ECO:0000256" key="7">
    <source>
        <dbReference type="ARBA" id="ARBA00022729"/>
    </source>
</evidence>
<dbReference type="InterPro" id="IPR011050">
    <property type="entry name" value="Pectin_lyase_fold/virulence"/>
</dbReference>
<dbReference type="InterPro" id="IPR000070">
    <property type="entry name" value="Pectinesterase_cat"/>
</dbReference>
<keyword evidence="5" id="KW-0134">Cell wall</keyword>
<evidence type="ECO:0000313" key="14">
    <source>
        <dbReference type="EMBL" id="KAE7998394.1"/>
    </source>
</evidence>
<keyword evidence="9 12" id="KW-0063">Aspartyl esterase</keyword>
<evidence type="ECO:0000256" key="2">
    <source>
        <dbReference type="ARBA" id="ARBA00005184"/>
    </source>
</evidence>
<evidence type="ECO:0000256" key="10">
    <source>
        <dbReference type="ARBA" id="ARBA00047928"/>
    </source>
</evidence>
<evidence type="ECO:0000256" key="11">
    <source>
        <dbReference type="PROSITE-ProRule" id="PRU10040"/>
    </source>
</evidence>
<dbReference type="Proteomes" id="UP000327013">
    <property type="component" value="Chromosome 1"/>
</dbReference>
<dbReference type="PANTHER" id="PTHR31321:SF126">
    <property type="entry name" value="PECTINESTERASE"/>
    <property type="match status" value="1"/>
</dbReference>
<evidence type="ECO:0000313" key="15">
    <source>
        <dbReference type="Proteomes" id="UP000327013"/>
    </source>
</evidence>
<comment type="subcellular location">
    <subcellularLocation>
        <location evidence="1">Secreted</location>
        <location evidence="1">Cell wall</location>
    </subcellularLocation>
</comment>
<reference evidence="14 15" key="1">
    <citation type="submission" date="2019-06" db="EMBL/GenBank/DDBJ databases">
        <title>A chromosomal-level reference genome of Carpinus fangiana (Coryloideae, Betulaceae).</title>
        <authorList>
            <person name="Yang X."/>
            <person name="Wang Z."/>
            <person name="Zhang L."/>
            <person name="Hao G."/>
            <person name="Liu J."/>
            <person name="Yang Y."/>
        </authorList>
    </citation>
    <scope>NUCLEOTIDE SEQUENCE [LARGE SCALE GENOMIC DNA]</scope>
    <source>
        <strain evidence="14">Cfa_2016G</strain>
        <tissue evidence="14">Leaf</tissue>
    </source>
</reference>
<dbReference type="Pfam" id="PF01095">
    <property type="entry name" value="Pectinesterase"/>
    <property type="match status" value="1"/>
</dbReference>
<dbReference type="GO" id="GO:0045490">
    <property type="term" value="P:pectin catabolic process"/>
    <property type="evidence" value="ECO:0007669"/>
    <property type="project" value="UniProtKB-UniRule"/>
</dbReference>
<evidence type="ECO:0000256" key="12">
    <source>
        <dbReference type="RuleBase" id="RU000589"/>
    </source>
</evidence>
<dbReference type="PANTHER" id="PTHR31321">
    <property type="entry name" value="ACYL-COA THIOESTER HYDROLASE YBHC-RELATED"/>
    <property type="match status" value="1"/>
</dbReference>
<gene>
    <name evidence="14" type="ORF">FH972_002942</name>
</gene>
<comment type="catalytic activity">
    <reaction evidence="10 12">
        <text>[(1-&gt;4)-alpha-D-galacturonosyl methyl ester](n) + n H2O = [(1-&gt;4)-alpha-D-galacturonosyl](n) + n methanol + n H(+)</text>
        <dbReference type="Rhea" id="RHEA:22380"/>
        <dbReference type="Rhea" id="RHEA-COMP:14570"/>
        <dbReference type="Rhea" id="RHEA-COMP:14573"/>
        <dbReference type="ChEBI" id="CHEBI:15377"/>
        <dbReference type="ChEBI" id="CHEBI:15378"/>
        <dbReference type="ChEBI" id="CHEBI:17790"/>
        <dbReference type="ChEBI" id="CHEBI:140522"/>
        <dbReference type="ChEBI" id="CHEBI:140523"/>
        <dbReference type="EC" id="3.1.1.11"/>
    </reaction>
</comment>
<dbReference type="Gene3D" id="2.160.20.10">
    <property type="entry name" value="Single-stranded right-handed beta-helix, Pectin lyase-like"/>
    <property type="match status" value="1"/>
</dbReference>
<accession>A0A5N6QJ30</accession>
<proteinExistence type="inferred from homology"/>
<dbReference type="GO" id="GO:0030599">
    <property type="term" value="F:pectinesterase activity"/>
    <property type="evidence" value="ECO:0007669"/>
    <property type="project" value="UniProtKB-UniRule"/>
</dbReference>
<dbReference type="AlphaFoldDB" id="A0A5N6QJ30"/>
<protein>
    <recommendedName>
        <fullName evidence="4 12">Pectinesterase</fullName>
        <ecNumber evidence="4 12">3.1.1.11</ecNumber>
    </recommendedName>
</protein>
<dbReference type="InterPro" id="IPR033131">
    <property type="entry name" value="Pectinesterase_Asp_AS"/>
</dbReference>
<organism evidence="14 15">
    <name type="scientific">Carpinus fangiana</name>
    <dbReference type="NCBI Taxonomy" id="176857"/>
    <lineage>
        <taxon>Eukaryota</taxon>
        <taxon>Viridiplantae</taxon>
        <taxon>Streptophyta</taxon>
        <taxon>Embryophyta</taxon>
        <taxon>Tracheophyta</taxon>
        <taxon>Spermatophyta</taxon>
        <taxon>Magnoliopsida</taxon>
        <taxon>eudicotyledons</taxon>
        <taxon>Gunneridae</taxon>
        <taxon>Pentapetalae</taxon>
        <taxon>rosids</taxon>
        <taxon>fabids</taxon>
        <taxon>Fagales</taxon>
        <taxon>Betulaceae</taxon>
        <taxon>Carpinus</taxon>
    </lineage>
</organism>
<sequence length="365" mass="39922">MALKLTHYAATASFLFTLLLLKLLPTVVSVPNKTSPLDAWIQSNMKQYSATKSFGQSFKTTEGEESNSKVIKVKKDGSGDFQTVTEAVESVPSGNTERVIIWIGGGEYVEKIKIEKSKAFITFYGEPGNTPQISYAGTAKKYGTYYCATVTVESDNFMAVNIDFVNSAPAPDPRQNDQQAVAMRIAGDKAAFYNCKFIGYQDTLFDDQGKHLFKDCHIQGTVDFIFGNGKSVYTGTTINSVAKGLGTITAQGREDADDDSGFVFIHCKILGTGDTYLGRAWRKMPRVVFAYTEMGNLIDKEGWSDNASGQTSEDMYYGEYKCTGPGASSSGRAKFAKILSDEEAEPFLSTSFISGSEWIEEPPSL</sequence>
<dbReference type="EMBL" id="CM017321">
    <property type="protein sequence ID" value="KAE7998394.1"/>
    <property type="molecule type" value="Genomic_DNA"/>
</dbReference>
<dbReference type="PROSITE" id="PS00503">
    <property type="entry name" value="PECTINESTERASE_2"/>
    <property type="match status" value="1"/>
</dbReference>
<dbReference type="UniPathway" id="UPA00545">
    <property type="reaction ID" value="UER00823"/>
</dbReference>
<dbReference type="GO" id="GO:0042545">
    <property type="term" value="P:cell wall modification"/>
    <property type="evidence" value="ECO:0007669"/>
    <property type="project" value="UniProtKB-UniRule"/>
</dbReference>
<dbReference type="SUPFAM" id="SSF51126">
    <property type="entry name" value="Pectin lyase-like"/>
    <property type="match status" value="1"/>
</dbReference>
<dbReference type="OrthoDB" id="2019149at2759"/>
<name>A0A5N6QJ30_9ROSI</name>
<dbReference type="EC" id="3.1.1.11" evidence="4 12"/>
<evidence type="ECO:0000259" key="13">
    <source>
        <dbReference type="Pfam" id="PF01095"/>
    </source>
</evidence>
<comment type="pathway">
    <text evidence="2 12">Glycan metabolism; pectin degradation; 2-dehydro-3-deoxy-D-gluconate from pectin: step 1/5.</text>
</comment>
<keyword evidence="15" id="KW-1185">Reference proteome</keyword>
<comment type="similarity">
    <text evidence="3">Belongs to the pectinesterase family.</text>
</comment>
<keyword evidence="6" id="KW-0964">Secreted</keyword>
<evidence type="ECO:0000256" key="6">
    <source>
        <dbReference type="ARBA" id="ARBA00022525"/>
    </source>
</evidence>
<keyword evidence="7 12" id="KW-0732">Signal</keyword>
<feature type="domain" description="Pectinesterase catalytic" evidence="13">
    <location>
        <begin position="72"/>
        <end position="355"/>
    </location>
</feature>
<dbReference type="FunFam" id="2.160.20.10:FF:000008">
    <property type="entry name" value="Pectinesterase"/>
    <property type="match status" value="1"/>
</dbReference>
<feature type="chain" id="PRO_5024471981" description="Pectinesterase" evidence="12">
    <location>
        <begin position="30"/>
        <end position="365"/>
    </location>
</feature>
<evidence type="ECO:0000256" key="3">
    <source>
        <dbReference type="ARBA" id="ARBA00008891"/>
    </source>
</evidence>
<evidence type="ECO:0000256" key="8">
    <source>
        <dbReference type="ARBA" id="ARBA00022801"/>
    </source>
</evidence>
<evidence type="ECO:0000256" key="4">
    <source>
        <dbReference type="ARBA" id="ARBA00013229"/>
    </source>
</evidence>
<keyword evidence="8 12" id="KW-0378">Hydrolase</keyword>
<feature type="signal peptide" evidence="12">
    <location>
        <begin position="1"/>
        <end position="29"/>
    </location>
</feature>
<evidence type="ECO:0000256" key="9">
    <source>
        <dbReference type="ARBA" id="ARBA00023085"/>
    </source>
</evidence>
<feature type="active site" evidence="11">
    <location>
        <position position="223"/>
    </location>
</feature>
<dbReference type="InterPro" id="IPR012334">
    <property type="entry name" value="Pectin_lyas_fold"/>
</dbReference>
<evidence type="ECO:0000256" key="1">
    <source>
        <dbReference type="ARBA" id="ARBA00004191"/>
    </source>
</evidence>